<dbReference type="Proteomes" id="UP000030512">
    <property type="component" value="Chromosome"/>
</dbReference>
<evidence type="ECO:0000256" key="2">
    <source>
        <dbReference type="ARBA" id="ARBA00023277"/>
    </source>
</evidence>
<dbReference type="PANTHER" id="PTHR46969">
    <property type="entry name" value="BIFUNCTIONAL PROTEIN HLDE"/>
    <property type="match status" value="1"/>
</dbReference>
<evidence type="ECO:0000313" key="6">
    <source>
        <dbReference type="Proteomes" id="UP000030512"/>
    </source>
</evidence>
<dbReference type="PANTHER" id="PTHR46969:SF1">
    <property type="entry name" value="BIFUNCTIONAL PROTEIN HLDE"/>
    <property type="match status" value="1"/>
</dbReference>
<dbReference type="RefSeq" id="WP_062329026.1">
    <property type="nucleotide sequence ID" value="NZ_CP014476.1"/>
</dbReference>
<dbReference type="OrthoDB" id="9802794at2"/>
<dbReference type="GO" id="GO:0033785">
    <property type="term" value="F:heptose 7-phosphate kinase activity"/>
    <property type="evidence" value="ECO:0007669"/>
    <property type="project" value="TreeGrafter"/>
</dbReference>
<dbReference type="AlphaFoldDB" id="A0A126T6M7"/>
<dbReference type="NCBIfam" id="TIGR00125">
    <property type="entry name" value="cyt_tran_rel"/>
    <property type="match status" value="1"/>
</dbReference>
<dbReference type="InterPro" id="IPR011611">
    <property type="entry name" value="PfkB_dom"/>
</dbReference>
<protein>
    <submittedName>
        <fullName evidence="5">Cytidyltransferase</fullName>
    </submittedName>
</protein>
<dbReference type="SUPFAM" id="SSF52374">
    <property type="entry name" value="Nucleotidylyl transferase"/>
    <property type="match status" value="1"/>
</dbReference>
<dbReference type="Pfam" id="PF01467">
    <property type="entry name" value="CTP_transf_like"/>
    <property type="match status" value="1"/>
</dbReference>
<dbReference type="EMBL" id="CP014476">
    <property type="protein sequence ID" value="AMK77747.1"/>
    <property type="molecule type" value="Genomic_DNA"/>
</dbReference>
<dbReference type="Gene3D" id="3.40.1190.20">
    <property type="match status" value="1"/>
</dbReference>
<dbReference type="GO" id="GO:0005829">
    <property type="term" value="C:cytosol"/>
    <property type="evidence" value="ECO:0007669"/>
    <property type="project" value="TreeGrafter"/>
</dbReference>
<proteinExistence type="predicted"/>
<keyword evidence="5" id="KW-0808">Transferase</keyword>
<feature type="domain" description="Cytidyltransferase-like" evidence="4">
    <location>
        <begin position="29"/>
        <end position="138"/>
    </location>
</feature>
<dbReference type="GO" id="GO:0033786">
    <property type="term" value="F:heptose-1-phosphate adenylyltransferase activity"/>
    <property type="evidence" value="ECO:0007669"/>
    <property type="project" value="TreeGrafter"/>
</dbReference>
<dbReference type="Pfam" id="PF00294">
    <property type="entry name" value="PfkB"/>
    <property type="match status" value="1"/>
</dbReference>
<dbReference type="SUPFAM" id="SSF53613">
    <property type="entry name" value="Ribokinase-like"/>
    <property type="match status" value="1"/>
</dbReference>
<keyword evidence="6" id="KW-1185">Reference proteome</keyword>
<dbReference type="InterPro" id="IPR029056">
    <property type="entry name" value="Ribokinase-like"/>
</dbReference>
<feature type="domain" description="Carbohydrate kinase PfkB" evidence="3">
    <location>
        <begin position="194"/>
        <end position="484"/>
    </location>
</feature>
<accession>A0A126T6M7</accession>
<dbReference type="InterPro" id="IPR014729">
    <property type="entry name" value="Rossmann-like_a/b/a_fold"/>
</dbReference>
<evidence type="ECO:0000259" key="4">
    <source>
        <dbReference type="Pfam" id="PF01467"/>
    </source>
</evidence>
<dbReference type="InterPro" id="IPR004821">
    <property type="entry name" value="Cyt_trans-like"/>
</dbReference>
<evidence type="ECO:0000259" key="3">
    <source>
        <dbReference type="Pfam" id="PF00294"/>
    </source>
</evidence>
<evidence type="ECO:0000256" key="1">
    <source>
        <dbReference type="ARBA" id="ARBA00023268"/>
    </source>
</evidence>
<gene>
    <name evidence="5" type="ORF">JT25_014900</name>
</gene>
<sequence length="506" mass="54953">MSTEKIVSIEQLAQRAAELKGQGKTVALCHGTFDLLHIGHIRHLQSGARQADALLVSVTADEYVNKGPGRPVFNQYLRAENIAALACVDSVAINHAITAVEVLDQVKPDLYVKGSDYKSTSDDLTGNIQHEKDAVERHGGRIYFTDELTSSSTRLLNEYFEVFSPEISAYLDQFKETVGANEIIDKLKALSGLNVLVVGEAIVDEYHYTSPLGQTGKGNVFSVKYNDYERFAGGAIAVANHVAEFAHNVTLLSGLGATKSHEDFIRTNLNPGIDPVFFFSQDRPTIVKRRYVDADIAKLFEVYFYNDAPLPTDINRKIVAWLDKHLHDYDVVIVPDFGNGFISSEMVAALSTGAKFLAVNAQVNSGNRGYHLITRYPKADFLSLNEPELRLAAHDRGGSIEELAGQLADKLQAGHIAITRGTKGALMLDQAKTAYKIPALSSKVVDRIGAGDAFLSVAGLCLGGGLSPEQALFAGSAAAALDVQIVCNREPVRAVALFKYITTLLK</sequence>
<dbReference type="KEGG" id="mdn:JT25_014900"/>
<organism evidence="5 6">
    <name type="scientific">Methylomonas denitrificans</name>
    <dbReference type="NCBI Taxonomy" id="1538553"/>
    <lineage>
        <taxon>Bacteria</taxon>
        <taxon>Pseudomonadati</taxon>
        <taxon>Pseudomonadota</taxon>
        <taxon>Gammaproteobacteria</taxon>
        <taxon>Methylococcales</taxon>
        <taxon>Methylococcaceae</taxon>
        <taxon>Methylomonas</taxon>
    </lineage>
</organism>
<dbReference type="Gene3D" id="3.40.50.620">
    <property type="entry name" value="HUPs"/>
    <property type="match status" value="1"/>
</dbReference>
<dbReference type="STRING" id="1538553.JT25_014900"/>
<keyword evidence="2" id="KW-0119">Carbohydrate metabolism</keyword>
<name>A0A126T6M7_9GAMM</name>
<evidence type="ECO:0000313" key="5">
    <source>
        <dbReference type="EMBL" id="AMK77747.1"/>
    </source>
</evidence>
<keyword evidence="1" id="KW-0511">Multifunctional enzyme</keyword>
<reference evidence="5 6" key="1">
    <citation type="journal article" date="2015" name="Environ. Microbiol.">
        <title>Methane oxidation coupled to nitrate reduction under hypoxia by the Gammaproteobacterium Methylomonas denitrificans, sp. nov. type strain FJG1.</title>
        <authorList>
            <person name="Kits K.D."/>
            <person name="Klotz M.G."/>
            <person name="Stein L.Y."/>
        </authorList>
    </citation>
    <scope>NUCLEOTIDE SEQUENCE [LARGE SCALE GENOMIC DNA]</scope>
    <source>
        <strain evidence="5 6">FJG1</strain>
    </source>
</reference>